<sequence>MNGQERHDRTWRPSTGRGLHVRTWRASRLNVSFWAGPGKLYEMRGYFCVPVTELILMLGGFQNLRRREINGKIPRIFREKLAQNVSFPTTSSLAKKFYFYVCPEAKNARMALILTGALPDYLTPAISIA</sequence>
<organism evidence="1 2">
    <name type="scientific">Nesidiocoris tenuis</name>
    <dbReference type="NCBI Taxonomy" id="355587"/>
    <lineage>
        <taxon>Eukaryota</taxon>
        <taxon>Metazoa</taxon>
        <taxon>Ecdysozoa</taxon>
        <taxon>Arthropoda</taxon>
        <taxon>Hexapoda</taxon>
        <taxon>Insecta</taxon>
        <taxon>Pterygota</taxon>
        <taxon>Neoptera</taxon>
        <taxon>Paraneoptera</taxon>
        <taxon>Hemiptera</taxon>
        <taxon>Heteroptera</taxon>
        <taxon>Panheteroptera</taxon>
        <taxon>Cimicomorpha</taxon>
        <taxon>Miridae</taxon>
        <taxon>Dicyphina</taxon>
        <taxon>Nesidiocoris</taxon>
    </lineage>
</organism>
<reference evidence="1 2" key="1">
    <citation type="submission" date="2020-02" db="EMBL/GenBank/DDBJ databases">
        <authorList>
            <person name="Ferguson B K."/>
        </authorList>
    </citation>
    <scope>NUCLEOTIDE SEQUENCE [LARGE SCALE GENOMIC DNA]</scope>
</reference>
<name>A0A6H5GF62_9HEMI</name>
<proteinExistence type="predicted"/>
<protein>
    <submittedName>
        <fullName evidence="1">Uncharacterized protein</fullName>
    </submittedName>
</protein>
<dbReference type="Proteomes" id="UP000479000">
    <property type="component" value="Unassembled WGS sequence"/>
</dbReference>
<evidence type="ECO:0000313" key="1">
    <source>
        <dbReference type="EMBL" id="CAB0002164.1"/>
    </source>
</evidence>
<evidence type="ECO:0000313" key="2">
    <source>
        <dbReference type="Proteomes" id="UP000479000"/>
    </source>
</evidence>
<dbReference type="AlphaFoldDB" id="A0A6H5GF62"/>
<accession>A0A6H5GF62</accession>
<keyword evidence="2" id="KW-1185">Reference proteome</keyword>
<dbReference type="EMBL" id="CADCXU010011955">
    <property type="protein sequence ID" value="CAB0002164.1"/>
    <property type="molecule type" value="Genomic_DNA"/>
</dbReference>
<gene>
    <name evidence="1" type="ORF">NTEN_LOCUS7951</name>
</gene>